<dbReference type="GO" id="GO:1904680">
    <property type="term" value="F:peptide transmembrane transporter activity"/>
    <property type="evidence" value="ECO:0007669"/>
    <property type="project" value="TreeGrafter"/>
</dbReference>
<dbReference type="PIRSF" id="PIRSF002741">
    <property type="entry name" value="MppA"/>
    <property type="match status" value="1"/>
</dbReference>
<sequence length="517" mass="58927">MFSQKTTKSILLLMIVVLLVVTTACGKNTDSVNEKVVTYAQIMDPTTLDVHRATGDQGRNVYINICETLFTYDSDWNLEPKLIERYEQVSDLEWVFYLKEGVKFSNGEPFTSEVVGWNLDRGVDTEYPRQAWDYAPYYDKWEAIDEHTLKIYTKIKAFNFPLQISDIPMLEPKHSEEIGEEAIGTDIVGTGPYILESWEKDQQIVLVANENYWGGKPNVDKYIIKTIPEQSTQIAEFLSGELDIIEGLNFESLEMIKKEEGVKIDSRYETRVIWLGFNTLDWSPNQELQDSRVRQALNYAVNKEAIVNDILGGYGRQLATWYREDFPAYDPNIKGFEYNPEKAKQLLADAGYPNGFSIKLQSNTGSTAKGHEISQAVAADLAAVGVKCEVLTEEFSAMRNILINGQDAKKAEGLYSWSWASKPGMVGNWITGLIQRTGITSYNAIEGYEEIADAIFNSETVEEYEGHLKVFQQMLVDDPPFLYLPQLQKIFAISERLDWSPNEHYYIEAVHMDVIEK</sequence>
<evidence type="ECO:0000259" key="5">
    <source>
        <dbReference type="Pfam" id="PF00496"/>
    </source>
</evidence>
<evidence type="ECO:0000256" key="2">
    <source>
        <dbReference type="ARBA" id="ARBA00022448"/>
    </source>
</evidence>
<reference evidence="6" key="1">
    <citation type="submission" date="2020-08" db="EMBL/GenBank/DDBJ databases">
        <title>Genome public.</title>
        <authorList>
            <person name="Liu C."/>
            <person name="Sun Q."/>
        </authorList>
    </citation>
    <scope>NUCLEOTIDE SEQUENCE</scope>
    <source>
        <strain evidence="6">BX21</strain>
    </source>
</reference>
<organism evidence="6 7">
    <name type="scientific">Paratissierella segnis</name>
    <dbReference type="NCBI Taxonomy" id="2763679"/>
    <lineage>
        <taxon>Bacteria</taxon>
        <taxon>Bacillati</taxon>
        <taxon>Bacillota</taxon>
        <taxon>Tissierellia</taxon>
        <taxon>Tissierellales</taxon>
        <taxon>Tissierellaceae</taxon>
        <taxon>Paratissierella</taxon>
    </lineage>
</organism>
<dbReference type="EMBL" id="JACRTG010000011">
    <property type="protein sequence ID" value="MBC8587440.1"/>
    <property type="molecule type" value="Genomic_DNA"/>
</dbReference>
<proteinExistence type="inferred from homology"/>
<dbReference type="Gene3D" id="3.40.190.10">
    <property type="entry name" value="Periplasmic binding protein-like II"/>
    <property type="match status" value="1"/>
</dbReference>
<evidence type="ECO:0000313" key="6">
    <source>
        <dbReference type="EMBL" id="MBC8587440.1"/>
    </source>
</evidence>
<dbReference type="PROSITE" id="PS51257">
    <property type="entry name" value="PROKAR_LIPOPROTEIN"/>
    <property type="match status" value="1"/>
</dbReference>
<comment type="similarity">
    <text evidence="1">Belongs to the bacterial solute-binding protein 5 family.</text>
</comment>
<dbReference type="InterPro" id="IPR000914">
    <property type="entry name" value="SBP_5_dom"/>
</dbReference>
<gene>
    <name evidence="6" type="ORF">H8707_04200</name>
</gene>
<dbReference type="Pfam" id="PF00496">
    <property type="entry name" value="SBP_bac_5"/>
    <property type="match status" value="1"/>
</dbReference>
<feature type="signal peptide" evidence="4">
    <location>
        <begin position="1"/>
        <end position="26"/>
    </location>
</feature>
<dbReference type="RefSeq" id="WP_262428900.1">
    <property type="nucleotide sequence ID" value="NZ_JACRTG010000011.1"/>
</dbReference>
<dbReference type="Gene3D" id="3.90.76.10">
    <property type="entry name" value="Dipeptide-binding Protein, Domain 1"/>
    <property type="match status" value="1"/>
</dbReference>
<dbReference type="GO" id="GO:0042597">
    <property type="term" value="C:periplasmic space"/>
    <property type="evidence" value="ECO:0007669"/>
    <property type="project" value="UniProtKB-ARBA"/>
</dbReference>
<evidence type="ECO:0000313" key="7">
    <source>
        <dbReference type="Proteomes" id="UP000601171"/>
    </source>
</evidence>
<accession>A0A926EWC6</accession>
<keyword evidence="7" id="KW-1185">Reference proteome</keyword>
<protein>
    <recommendedName>
        <fullName evidence="5">Solute-binding protein family 5 domain-containing protein</fullName>
    </recommendedName>
</protein>
<comment type="caution">
    <text evidence="6">The sequence shown here is derived from an EMBL/GenBank/DDBJ whole genome shotgun (WGS) entry which is preliminary data.</text>
</comment>
<dbReference type="Gene3D" id="3.10.105.10">
    <property type="entry name" value="Dipeptide-binding Protein, Domain 3"/>
    <property type="match status" value="1"/>
</dbReference>
<dbReference type="AlphaFoldDB" id="A0A926EWC6"/>
<dbReference type="InterPro" id="IPR039424">
    <property type="entry name" value="SBP_5"/>
</dbReference>
<dbReference type="PANTHER" id="PTHR30290">
    <property type="entry name" value="PERIPLASMIC BINDING COMPONENT OF ABC TRANSPORTER"/>
    <property type="match status" value="1"/>
</dbReference>
<feature type="domain" description="Solute-binding protein family 5" evidence="5">
    <location>
        <begin position="78"/>
        <end position="404"/>
    </location>
</feature>
<evidence type="ECO:0000256" key="3">
    <source>
        <dbReference type="ARBA" id="ARBA00022729"/>
    </source>
</evidence>
<name>A0A926EWC6_9FIRM</name>
<dbReference type="GO" id="GO:0043190">
    <property type="term" value="C:ATP-binding cassette (ABC) transporter complex"/>
    <property type="evidence" value="ECO:0007669"/>
    <property type="project" value="InterPro"/>
</dbReference>
<evidence type="ECO:0000256" key="4">
    <source>
        <dbReference type="SAM" id="SignalP"/>
    </source>
</evidence>
<dbReference type="GO" id="GO:0015833">
    <property type="term" value="P:peptide transport"/>
    <property type="evidence" value="ECO:0007669"/>
    <property type="project" value="TreeGrafter"/>
</dbReference>
<keyword evidence="2" id="KW-0813">Transport</keyword>
<keyword evidence="3 4" id="KW-0732">Signal</keyword>
<dbReference type="PANTHER" id="PTHR30290:SF9">
    <property type="entry name" value="OLIGOPEPTIDE-BINDING PROTEIN APPA"/>
    <property type="match status" value="1"/>
</dbReference>
<evidence type="ECO:0000256" key="1">
    <source>
        <dbReference type="ARBA" id="ARBA00005695"/>
    </source>
</evidence>
<dbReference type="Proteomes" id="UP000601171">
    <property type="component" value="Unassembled WGS sequence"/>
</dbReference>
<feature type="chain" id="PRO_5037680331" description="Solute-binding protein family 5 domain-containing protein" evidence="4">
    <location>
        <begin position="27"/>
        <end position="517"/>
    </location>
</feature>
<dbReference type="InterPro" id="IPR030678">
    <property type="entry name" value="Peptide/Ni-bd"/>
</dbReference>
<dbReference type="SUPFAM" id="SSF53850">
    <property type="entry name" value="Periplasmic binding protein-like II"/>
    <property type="match status" value="1"/>
</dbReference>